<dbReference type="RefSeq" id="WP_061567813.1">
    <property type="nucleotide sequence ID" value="NZ_LQYT01000001.1"/>
</dbReference>
<reference evidence="2 3" key="1">
    <citation type="submission" date="2016-01" db="EMBL/GenBank/DDBJ databases">
        <title>Draft Genome Sequences of Seven Thermophilic Sporeformers Isolated from Foods.</title>
        <authorList>
            <person name="Berendsen E.M."/>
            <person name="Wells-Bennik M.H."/>
            <person name="Krawcyk A.O."/>
            <person name="De Jong A."/>
            <person name="Holsappel S."/>
            <person name="Eijlander R.T."/>
            <person name="Kuipers O.P."/>
        </authorList>
    </citation>
    <scope>NUCLEOTIDE SEQUENCE [LARGE SCALE GENOMIC DNA]</scope>
    <source>
        <strain evidence="2 3">B4135</strain>
    </source>
</reference>
<organism evidence="2 3">
    <name type="scientific">Caldibacillus debilis</name>
    <dbReference type="NCBI Taxonomy" id="301148"/>
    <lineage>
        <taxon>Bacteria</taxon>
        <taxon>Bacillati</taxon>
        <taxon>Bacillota</taxon>
        <taxon>Bacilli</taxon>
        <taxon>Bacillales</taxon>
        <taxon>Bacillaceae</taxon>
        <taxon>Caldibacillus</taxon>
    </lineage>
</organism>
<name>A0A150MFE9_9BACI</name>
<dbReference type="EMBL" id="LQYT01000001">
    <property type="protein sequence ID" value="KYD23173.1"/>
    <property type="molecule type" value="Genomic_DNA"/>
</dbReference>
<evidence type="ECO:0000313" key="2">
    <source>
        <dbReference type="EMBL" id="KYD23173.1"/>
    </source>
</evidence>
<protein>
    <submittedName>
        <fullName evidence="2">Uncharacterized protein</fullName>
    </submittedName>
</protein>
<sequence>MLKNKVLVMIAIVGTVLLLFLLYYVIVKEGSGKEEIQLAEIEREVSQELQSLQNYIDKTAQWAENQGIDAQDIAYFHPDTEKNSKHSQDPKKEAIKYFVGSLITENVDLFISSFSVESISRDLYRVENPDKIAVAKEMMDRITRNGISKIYYEEKRGIFNTPSNKIVLTFIYNDSRQAEVSIELDNLSGDIHHDHSDESYVITTSVWQVVKQIEIGTQIS</sequence>
<accession>A0A150MFE9</accession>
<proteinExistence type="predicted"/>
<evidence type="ECO:0000256" key="1">
    <source>
        <dbReference type="SAM" id="Phobius"/>
    </source>
</evidence>
<feature type="transmembrane region" description="Helical" evidence="1">
    <location>
        <begin position="6"/>
        <end position="26"/>
    </location>
</feature>
<keyword evidence="1" id="KW-0812">Transmembrane</keyword>
<keyword evidence="1" id="KW-0472">Membrane</keyword>
<dbReference type="OrthoDB" id="2863395at2"/>
<dbReference type="AlphaFoldDB" id="A0A150MFE9"/>
<dbReference type="Proteomes" id="UP000075683">
    <property type="component" value="Unassembled WGS sequence"/>
</dbReference>
<keyword evidence="1" id="KW-1133">Transmembrane helix</keyword>
<comment type="caution">
    <text evidence="2">The sequence shown here is derived from an EMBL/GenBank/DDBJ whole genome shotgun (WGS) entry which is preliminary data.</text>
</comment>
<dbReference type="STRING" id="301148.B4135_0996"/>
<evidence type="ECO:0000313" key="3">
    <source>
        <dbReference type="Proteomes" id="UP000075683"/>
    </source>
</evidence>
<gene>
    <name evidence="2" type="ORF">B4135_0996</name>
</gene>